<dbReference type="InterPro" id="IPR027417">
    <property type="entry name" value="P-loop_NTPase"/>
</dbReference>
<dbReference type="AlphaFoldDB" id="A0A2A9ET65"/>
<evidence type="ECO:0000256" key="6">
    <source>
        <dbReference type="RuleBase" id="RU003330"/>
    </source>
</evidence>
<dbReference type="GO" id="GO:0005737">
    <property type="term" value="C:cytoplasm"/>
    <property type="evidence" value="ECO:0007669"/>
    <property type="project" value="UniProtKB-SubCell"/>
</dbReference>
<dbReference type="Gene3D" id="3.40.50.300">
    <property type="entry name" value="P-loop containing nucleotide triphosphate hydrolases"/>
    <property type="match status" value="1"/>
</dbReference>
<dbReference type="GO" id="GO:0044209">
    <property type="term" value="P:AMP salvage"/>
    <property type="evidence" value="ECO:0007669"/>
    <property type="project" value="UniProtKB-UniRule"/>
</dbReference>
<organism evidence="9 10">
    <name type="scientific">Isoptericola jiangsuensis</name>
    <dbReference type="NCBI Taxonomy" id="548579"/>
    <lineage>
        <taxon>Bacteria</taxon>
        <taxon>Bacillati</taxon>
        <taxon>Actinomycetota</taxon>
        <taxon>Actinomycetes</taxon>
        <taxon>Micrococcales</taxon>
        <taxon>Promicromonosporaceae</taxon>
        <taxon>Isoptericola</taxon>
    </lineage>
</organism>
<evidence type="ECO:0000256" key="4">
    <source>
        <dbReference type="ARBA" id="ARBA00022777"/>
    </source>
</evidence>
<feature type="binding site" evidence="5">
    <location>
        <position position="167"/>
    </location>
    <ligand>
        <name>AMP</name>
        <dbReference type="ChEBI" id="CHEBI:456215"/>
    </ligand>
</feature>
<reference evidence="9 10" key="1">
    <citation type="submission" date="2017-10" db="EMBL/GenBank/DDBJ databases">
        <title>Sequencing the genomes of 1000 actinobacteria strains.</title>
        <authorList>
            <person name="Klenk H.-P."/>
        </authorList>
    </citation>
    <scope>NUCLEOTIDE SEQUENCE [LARGE SCALE GENOMIC DNA]</scope>
    <source>
        <strain evidence="9 10">DSM 21863</strain>
    </source>
</reference>
<feature type="binding site" evidence="5">
    <location>
        <position position="150"/>
    </location>
    <ligand>
        <name>ATP</name>
        <dbReference type="ChEBI" id="CHEBI:30616"/>
    </ligand>
</feature>
<dbReference type="UniPathway" id="UPA00588">
    <property type="reaction ID" value="UER00649"/>
</dbReference>
<comment type="caution">
    <text evidence="5">Lacks conserved residue(s) required for the propagation of feature annotation.</text>
</comment>
<name>A0A2A9ET65_9MICO</name>
<gene>
    <name evidence="5" type="primary">adk</name>
    <name evidence="9" type="ORF">ATJ88_0869</name>
</gene>
<comment type="subcellular location">
    <subcellularLocation>
        <location evidence="5 7">Cytoplasm</location>
    </subcellularLocation>
</comment>
<dbReference type="NCBIfam" id="NF011100">
    <property type="entry name" value="PRK14527.1"/>
    <property type="match status" value="1"/>
</dbReference>
<evidence type="ECO:0000256" key="8">
    <source>
        <dbReference type="SAM" id="MobiDB-lite"/>
    </source>
</evidence>
<evidence type="ECO:0000256" key="7">
    <source>
        <dbReference type="RuleBase" id="RU003331"/>
    </source>
</evidence>
<dbReference type="Pfam" id="PF00406">
    <property type="entry name" value="ADK"/>
    <property type="match status" value="1"/>
</dbReference>
<keyword evidence="2 5" id="KW-0545">Nucleotide biosynthesis</keyword>
<feature type="binding site" evidence="5">
    <location>
        <begin position="33"/>
        <end position="38"/>
    </location>
    <ligand>
        <name>ATP</name>
        <dbReference type="ChEBI" id="CHEBI:30616"/>
    </ligand>
</feature>
<dbReference type="GO" id="GO:0005524">
    <property type="term" value="F:ATP binding"/>
    <property type="evidence" value="ECO:0007669"/>
    <property type="project" value="UniProtKB-UniRule"/>
</dbReference>
<keyword evidence="3 5" id="KW-0547">Nucleotide-binding</keyword>
<keyword evidence="10" id="KW-1185">Reference proteome</keyword>
<keyword evidence="4 5" id="KW-0418">Kinase</keyword>
<feature type="binding site" evidence="5">
    <location>
        <position position="54"/>
    </location>
    <ligand>
        <name>AMP</name>
        <dbReference type="ChEBI" id="CHEBI:456215"/>
    </ligand>
</feature>
<dbReference type="SUPFAM" id="SSF52540">
    <property type="entry name" value="P-loop containing nucleoside triphosphate hydrolases"/>
    <property type="match status" value="1"/>
</dbReference>
<dbReference type="PROSITE" id="PS00113">
    <property type="entry name" value="ADENYLATE_KINASE"/>
    <property type="match status" value="1"/>
</dbReference>
<protein>
    <recommendedName>
        <fullName evidence="5 7">Adenylate kinase</fullName>
        <shortName evidence="5">AK</shortName>
        <ecNumber evidence="5 7">2.7.4.3</ecNumber>
    </recommendedName>
    <alternativeName>
        <fullName evidence="5">ATP-AMP transphosphorylase</fullName>
    </alternativeName>
    <alternativeName>
        <fullName evidence="5">ATP:AMP phosphotransferase</fullName>
    </alternativeName>
    <alternativeName>
        <fullName evidence="5">Adenylate monophosphate kinase</fullName>
    </alternativeName>
</protein>
<comment type="catalytic activity">
    <reaction evidence="5 7">
        <text>AMP + ATP = 2 ADP</text>
        <dbReference type="Rhea" id="RHEA:12973"/>
        <dbReference type="ChEBI" id="CHEBI:30616"/>
        <dbReference type="ChEBI" id="CHEBI:456215"/>
        <dbReference type="ChEBI" id="CHEBI:456216"/>
        <dbReference type="EC" id="2.7.4.3"/>
    </reaction>
</comment>
<comment type="caution">
    <text evidence="9">The sequence shown here is derived from an EMBL/GenBank/DDBJ whole genome shotgun (WGS) entry which is preliminary data.</text>
</comment>
<evidence type="ECO:0000313" key="10">
    <source>
        <dbReference type="Proteomes" id="UP000224130"/>
    </source>
</evidence>
<evidence type="ECO:0000256" key="3">
    <source>
        <dbReference type="ARBA" id="ARBA00022741"/>
    </source>
</evidence>
<dbReference type="NCBIfam" id="NF001381">
    <property type="entry name" value="PRK00279.1-3"/>
    <property type="match status" value="1"/>
</dbReference>
<evidence type="ECO:0000256" key="5">
    <source>
        <dbReference type="HAMAP-Rule" id="MF_00235"/>
    </source>
</evidence>
<dbReference type="Proteomes" id="UP000224130">
    <property type="component" value="Unassembled WGS sequence"/>
</dbReference>
<accession>A0A2A9ET65</accession>
<feature type="binding site" evidence="5">
    <location>
        <position position="156"/>
    </location>
    <ligand>
        <name>AMP</name>
        <dbReference type="ChEBI" id="CHEBI:456215"/>
    </ligand>
</feature>
<comment type="domain">
    <text evidence="5">Consists of three domains, a large central CORE domain and two small peripheral domains, NMPbind and LID, which undergo movements during catalysis. The LID domain closes over the site of phosphoryl transfer upon ATP binding. Assembling and dissambling the active center during each catalytic cycle provides an effective means to prevent ATP hydrolysis.</text>
</comment>
<dbReference type="GO" id="GO:0004017">
    <property type="term" value="F:AMP kinase activity"/>
    <property type="evidence" value="ECO:0007669"/>
    <property type="project" value="UniProtKB-UniRule"/>
</dbReference>
<evidence type="ECO:0000256" key="2">
    <source>
        <dbReference type="ARBA" id="ARBA00022727"/>
    </source>
</evidence>
<dbReference type="InterPro" id="IPR000850">
    <property type="entry name" value="Adenylat/UMP-CMP_kin"/>
</dbReference>
<feature type="binding site" evidence="5">
    <location>
        <position position="115"/>
    </location>
    <ligand>
        <name>AMP</name>
        <dbReference type="ChEBI" id="CHEBI:456215"/>
    </ligand>
</feature>
<proteinExistence type="inferred from homology"/>
<feature type="region of interest" description="NMP" evidence="5">
    <location>
        <begin position="53"/>
        <end position="82"/>
    </location>
</feature>
<dbReference type="PANTHER" id="PTHR23359">
    <property type="entry name" value="NUCLEOTIDE KINASE"/>
    <property type="match status" value="1"/>
</dbReference>
<comment type="similarity">
    <text evidence="5 6">Belongs to the adenylate kinase family.</text>
</comment>
<keyword evidence="5 7" id="KW-0067">ATP-binding</keyword>
<evidence type="ECO:0000313" key="9">
    <source>
        <dbReference type="EMBL" id="PFG42214.1"/>
    </source>
</evidence>
<dbReference type="CDD" id="cd01428">
    <property type="entry name" value="ADK"/>
    <property type="match status" value="1"/>
</dbReference>
<dbReference type="PRINTS" id="PR00094">
    <property type="entry name" value="ADENYLTKNASE"/>
</dbReference>
<comment type="pathway">
    <text evidence="5">Purine metabolism; AMP biosynthesis via salvage pathway; AMP from ADP: step 1/1.</text>
</comment>
<dbReference type="EMBL" id="PDJJ01000001">
    <property type="protein sequence ID" value="PFG42214.1"/>
    <property type="molecule type" value="Genomic_DNA"/>
</dbReference>
<dbReference type="EC" id="2.7.4.3" evidence="5 7"/>
<comment type="subunit">
    <text evidence="5 7">Monomer.</text>
</comment>
<feature type="region of interest" description="Disordered" evidence="8">
    <location>
        <begin position="1"/>
        <end position="20"/>
    </location>
</feature>
<dbReference type="NCBIfam" id="NF011105">
    <property type="entry name" value="PRK14532.1"/>
    <property type="match status" value="1"/>
</dbReference>
<feature type="binding site" evidence="5">
    <location>
        <position position="59"/>
    </location>
    <ligand>
        <name>AMP</name>
        <dbReference type="ChEBI" id="CHEBI:456215"/>
    </ligand>
</feature>
<comment type="function">
    <text evidence="5">Catalyzes the reversible transfer of the terminal phosphate group between ATP and AMP. Plays an important role in cellular energy homeostasis and in adenine nucleotide metabolism.</text>
</comment>
<feature type="binding site" evidence="5">
    <location>
        <begin position="80"/>
        <end position="82"/>
    </location>
    <ligand>
        <name>AMP</name>
        <dbReference type="ChEBI" id="CHEBI:456215"/>
    </ligand>
</feature>
<keyword evidence="5" id="KW-0963">Cytoplasm</keyword>
<feature type="binding site" evidence="5">
    <location>
        <position position="195"/>
    </location>
    <ligand>
        <name>ATP</name>
        <dbReference type="ChEBI" id="CHEBI:30616"/>
    </ligand>
</feature>
<sequence length="213" mass="23026">MTESTTPTTRRELHGTPNSEARVTRLVIMGPQGAGKGTQAARLAEVFGIPAISTGDIFRANIKGGTELGRLAQEYSAKGELVPDEVTDSMVRDRLAEDDVRTGFLLDGYPRNAHQVEALDGILTDLGWDLDGVIELTADRDELLGRIAKRAEIEGREDDTPEAIARRLDIYDAETAPLTAAYAERNLLVQVDGIGEITEVTDRIVAGLAQQLG</sequence>
<dbReference type="HAMAP" id="MF_00235">
    <property type="entry name" value="Adenylate_kinase_Adk"/>
    <property type="match status" value="1"/>
</dbReference>
<feature type="binding site" evidence="5">
    <location>
        <begin position="108"/>
        <end position="111"/>
    </location>
    <ligand>
        <name>AMP</name>
        <dbReference type="ChEBI" id="CHEBI:456215"/>
    </ligand>
</feature>
<keyword evidence="1 5" id="KW-0808">Transferase</keyword>
<dbReference type="InterPro" id="IPR033690">
    <property type="entry name" value="Adenylat_kinase_CS"/>
</dbReference>
<evidence type="ECO:0000256" key="1">
    <source>
        <dbReference type="ARBA" id="ARBA00022679"/>
    </source>
</evidence>